<feature type="transmembrane region" description="Helical" evidence="1">
    <location>
        <begin position="34"/>
        <end position="55"/>
    </location>
</feature>
<accession>A0A3B0Z271</accession>
<dbReference type="AlphaFoldDB" id="A0A3B0Z271"/>
<dbReference type="InterPro" id="IPR007404">
    <property type="entry name" value="YdjM-like"/>
</dbReference>
<proteinExistence type="predicted"/>
<feature type="transmembrane region" description="Helical" evidence="1">
    <location>
        <begin position="67"/>
        <end position="89"/>
    </location>
</feature>
<keyword evidence="1" id="KW-1133">Transmembrane helix</keyword>
<evidence type="ECO:0000256" key="1">
    <source>
        <dbReference type="SAM" id="Phobius"/>
    </source>
</evidence>
<dbReference type="EMBL" id="UOFL01000222">
    <property type="protein sequence ID" value="VAW81627.1"/>
    <property type="molecule type" value="Genomic_DNA"/>
</dbReference>
<gene>
    <name evidence="2" type="ORF">MNBD_GAMMA12-707</name>
</gene>
<keyword evidence="1" id="KW-0812">Transmembrane</keyword>
<feature type="transmembrane region" description="Helical" evidence="1">
    <location>
        <begin position="96"/>
        <end position="122"/>
    </location>
</feature>
<reference evidence="2" key="1">
    <citation type="submission" date="2018-06" db="EMBL/GenBank/DDBJ databases">
        <authorList>
            <person name="Zhirakovskaya E."/>
        </authorList>
    </citation>
    <scope>NUCLEOTIDE SEQUENCE</scope>
</reference>
<sequence>MFIAHLPAAYLLTRAMIRRANRGLTTRKNRYSNFSLLLIGLVAGVFPDLDLMYFYWVDGRQNNHHLYWTHVPVFWVLFAAAAVVFLKWINATHYLLYVWVFIFNIILHLVLDTLVGGILWFFPLSMELIYLIKIPSVHAWWVANFLWHWTFLLELIIFYVAMLVYARPDAPPKMRKRS</sequence>
<protein>
    <recommendedName>
        <fullName evidence="3">Metal-dependent hydrolase</fullName>
    </recommendedName>
</protein>
<evidence type="ECO:0000313" key="2">
    <source>
        <dbReference type="EMBL" id="VAW81627.1"/>
    </source>
</evidence>
<keyword evidence="1" id="KW-0472">Membrane</keyword>
<organism evidence="2">
    <name type="scientific">hydrothermal vent metagenome</name>
    <dbReference type="NCBI Taxonomy" id="652676"/>
    <lineage>
        <taxon>unclassified sequences</taxon>
        <taxon>metagenomes</taxon>
        <taxon>ecological metagenomes</taxon>
    </lineage>
</organism>
<dbReference type="Pfam" id="PF04307">
    <property type="entry name" value="YdjM"/>
    <property type="match status" value="1"/>
</dbReference>
<evidence type="ECO:0008006" key="3">
    <source>
        <dbReference type="Google" id="ProtNLM"/>
    </source>
</evidence>
<feature type="transmembrane region" description="Helical" evidence="1">
    <location>
        <begin position="146"/>
        <end position="166"/>
    </location>
</feature>
<name>A0A3B0Z271_9ZZZZ</name>